<dbReference type="RefSeq" id="WP_135444493.1">
    <property type="nucleotide sequence ID" value="NZ_SRLE01000008.1"/>
</dbReference>
<organism evidence="1 2">
    <name type="scientific">Mangrovimicrobium sediminis</name>
    <dbReference type="NCBI Taxonomy" id="2562682"/>
    <lineage>
        <taxon>Bacteria</taxon>
        <taxon>Pseudomonadati</taxon>
        <taxon>Pseudomonadota</taxon>
        <taxon>Gammaproteobacteria</taxon>
        <taxon>Cellvibrionales</taxon>
        <taxon>Halieaceae</taxon>
        <taxon>Mangrovimicrobium</taxon>
    </lineage>
</organism>
<proteinExistence type="predicted"/>
<accession>A0A4Z0M0V8</accession>
<evidence type="ECO:0000313" key="1">
    <source>
        <dbReference type="EMBL" id="TGD73159.1"/>
    </source>
</evidence>
<evidence type="ECO:0000313" key="2">
    <source>
        <dbReference type="Proteomes" id="UP000298050"/>
    </source>
</evidence>
<name>A0A4Z0M0V8_9GAMM</name>
<comment type="caution">
    <text evidence="1">The sequence shown here is derived from an EMBL/GenBank/DDBJ whole genome shotgun (WGS) entry which is preliminary data.</text>
</comment>
<dbReference type="Proteomes" id="UP000298050">
    <property type="component" value="Unassembled WGS sequence"/>
</dbReference>
<dbReference type="AlphaFoldDB" id="A0A4Z0M0V8"/>
<reference evidence="1 2" key="1">
    <citation type="submission" date="2019-04" db="EMBL/GenBank/DDBJ databases">
        <title>Taxonomy of novel Haliea sp. from mangrove soil of West Coast of India.</title>
        <authorList>
            <person name="Verma A."/>
            <person name="Kumar P."/>
            <person name="Krishnamurthi S."/>
        </authorList>
    </citation>
    <scope>NUCLEOTIDE SEQUENCE [LARGE SCALE GENOMIC DNA]</scope>
    <source>
        <strain evidence="1 2">SAOS-164</strain>
    </source>
</reference>
<evidence type="ECO:0008006" key="3">
    <source>
        <dbReference type="Google" id="ProtNLM"/>
    </source>
</evidence>
<dbReference type="EMBL" id="SRLE01000008">
    <property type="protein sequence ID" value="TGD73159.1"/>
    <property type="molecule type" value="Genomic_DNA"/>
</dbReference>
<gene>
    <name evidence="1" type="ORF">E4634_12855</name>
</gene>
<sequence>MQQQMDWIDDALGEQTLALYDDLRLSSRRMLNRAEQRCWASLADEEVEFFKAYERIMENESVIDYSEEQLQRRERMLGEIFDGVQRTRGLLSSRQTELSREMAHEALPFRTRYSTAGGHLGARVLVN</sequence>
<keyword evidence="2" id="KW-1185">Reference proteome</keyword>
<protein>
    <recommendedName>
        <fullName evidence="3">Flagellar protein FliT</fullName>
    </recommendedName>
</protein>
<dbReference type="Gene3D" id="1.20.58.380">
    <property type="entry name" value="Flagellar protein flit"/>
    <property type="match status" value="1"/>
</dbReference>